<comment type="catalytic activity">
    <reaction evidence="1">
        <text>Endohydrolysis of (1-&gt;4)-beta-D-xylosidic linkages in xylans.</text>
        <dbReference type="EC" id="3.2.1.8"/>
    </reaction>
</comment>
<feature type="chain" id="PRO_5012384170" description="endo-1,4-beta-xylanase" evidence="11">
    <location>
        <begin position="16"/>
        <end position="316"/>
    </location>
</feature>
<evidence type="ECO:0000256" key="10">
    <source>
        <dbReference type="PROSITE-ProRule" id="PRU10061"/>
    </source>
</evidence>
<keyword evidence="5 11" id="KW-0732">Signal</keyword>
<dbReference type="Gene3D" id="3.20.20.80">
    <property type="entry name" value="Glycosidases"/>
    <property type="match status" value="1"/>
</dbReference>
<evidence type="ECO:0000256" key="2">
    <source>
        <dbReference type="ARBA" id="ARBA00007495"/>
    </source>
</evidence>
<evidence type="ECO:0000256" key="1">
    <source>
        <dbReference type="ARBA" id="ARBA00000681"/>
    </source>
</evidence>
<dbReference type="PROSITE" id="PS51760">
    <property type="entry name" value="GH10_2"/>
    <property type="match status" value="1"/>
</dbReference>
<evidence type="ECO:0000313" key="13">
    <source>
        <dbReference type="EMBL" id="ADN94682.1"/>
    </source>
</evidence>
<dbReference type="SUPFAM" id="SSF51445">
    <property type="entry name" value="(Trans)glycosidases"/>
    <property type="match status" value="1"/>
</dbReference>
<dbReference type="SMART" id="SM00633">
    <property type="entry name" value="Glyco_10"/>
    <property type="match status" value="1"/>
</dbReference>
<dbReference type="GO" id="GO:0045493">
    <property type="term" value="P:xylan catabolic process"/>
    <property type="evidence" value="ECO:0007669"/>
    <property type="project" value="UniProtKB-KW"/>
</dbReference>
<evidence type="ECO:0000256" key="8">
    <source>
        <dbReference type="ARBA" id="ARBA00023295"/>
    </source>
</evidence>
<keyword evidence="8 13" id="KW-0326">Glycosidase</keyword>
<feature type="active site" description="Nucleophile" evidence="10">
    <location>
        <position position="243"/>
    </location>
</feature>
<evidence type="ECO:0000256" key="6">
    <source>
        <dbReference type="ARBA" id="ARBA00022801"/>
    </source>
</evidence>
<keyword evidence="6 13" id="KW-0378">Hydrolase</keyword>
<dbReference type="InterPro" id="IPR017853">
    <property type="entry name" value="GH"/>
</dbReference>
<dbReference type="InterPro" id="IPR001000">
    <property type="entry name" value="GH10_dom"/>
</dbReference>
<dbReference type="InterPro" id="IPR044846">
    <property type="entry name" value="GH10"/>
</dbReference>
<keyword evidence="4 13" id="KW-0858">Xylan degradation</keyword>
<dbReference type="EC" id="3.2.1.8" evidence="3"/>
<dbReference type="GO" id="GO:0031176">
    <property type="term" value="F:endo-1,4-beta-xylanase activity"/>
    <property type="evidence" value="ECO:0007669"/>
    <property type="project" value="UniProtKB-EC"/>
</dbReference>
<keyword evidence="9" id="KW-0624">Polysaccharide degradation</keyword>
<dbReference type="PANTHER" id="PTHR31490">
    <property type="entry name" value="GLYCOSYL HYDROLASE"/>
    <property type="match status" value="1"/>
</dbReference>
<dbReference type="CAZy" id="GH10">
    <property type="family name" value="Glycoside Hydrolase Family 10"/>
</dbReference>
<evidence type="ECO:0000259" key="12">
    <source>
        <dbReference type="PROSITE" id="PS51760"/>
    </source>
</evidence>
<sequence length="316" mass="34923">MKLIVLFALFGSIAAHLRDHANKIYIGSALAPSHFTDAQYSTIAAEEFNSLTPENEMKWANVEPSKGKYNYGPAEKLVEFAQQYDMIVRGHTLIWHQEVPDWVSVLSGDDLHEVMIDHITTLVTHFKGSIYAWDVVNEIFNEDGSYRSSLWYNNFQTSFIADAFQAAAAADPSAKLYINDYNVEYTNAKSNALYNLVKELKSQGVPIHGVGFQTHLAVGQIPSDFATNLARFTALGVDVAITELDIKQNGQSQDAQAAAYSEVIKDCLSVNGCVGVTIWGFTDKYSWISSDTACPWDSNYQAKPAVAAIEAALQLM</sequence>
<dbReference type="Pfam" id="PF00331">
    <property type="entry name" value="Glyco_hydro_10"/>
    <property type="match status" value="1"/>
</dbReference>
<keyword evidence="7" id="KW-0119">Carbohydrate metabolism</keyword>
<evidence type="ECO:0000256" key="3">
    <source>
        <dbReference type="ARBA" id="ARBA00012590"/>
    </source>
</evidence>
<proteinExistence type="evidence at transcript level"/>
<dbReference type="PROSITE" id="PS00591">
    <property type="entry name" value="GH10_1"/>
    <property type="match status" value="1"/>
</dbReference>
<feature type="domain" description="GH10" evidence="12">
    <location>
        <begin position="11"/>
        <end position="312"/>
    </location>
</feature>
<dbReference type="EMBL" id="HM991729">
    <property type="protein sequence ID" value="ADN94682.1"/>
    <property type="molecule type" value="mRNA"/>
</dbReference>
<evidence type="ECO:0000256" key="9">
    <source>
        <dbReference type="ARBA" id="ARBA00023326"/>
    </source>
</evidence>
<feature type="signal peptide" evidence="11">
    <location>
        <begin position="1"/>
        <end position="15"/>
    </location>
</feature>
<reference evidence="13" key="1">
    <citation type="journal article" date="2012" name="BMC Res. Notes">
        <title>Cloning and expression of an endo-1,4-beta-xylanase from the coffee berry borer, Hypothenemus hampei.</title>
        <authorList>
            <person name="Padilla-Hurtado B."/>
            <person name="Florez-Ramos C."/>
            <person name="Aguilera-Galvez C."/>
            <person name="Medina-Olaya J."/>
            <person name="Ramirez-Sanjuan A."/>
            <person name="Rubio-Gomez J."/>
            <person name="Acuna-Zornosa R."/>
        </authorList>
    </citation>
    <scope>NUCLEOTIDE SEQUENCE</scope>
</reference>
<name>E2J6M9_HYPHA</name>
<evidence type="ECO:0000256" key="7">
    <source>
        <dbReference type="ARBA" id="ARBA00023277"/>
    </source>
</evidence>
<dbReference type="PANTHER" id="PTHR31490:SF88">
    <property type="entry name" value="BETA-XYLANASE"/>
    <property type="match status" value="1"/>
</dbReference>
<comment type="similarity">
    <text evidence="2">Belongs to the glycosyl hydrolase 10 (cellulase F) family.</text>
</comment>
<protein>
    <recommendedName>
        <fullName evidence="3">endo-1,4-beta-xylanase</fullName>
        <ecNumber evidence="3">3.2.1.8</ecNumber>
    </recommendedName>
</protein>
<accession>E2J6M9</accession>
<evidence type="ECO:0000256" key="11">
    <source>
        <dbReference type="SAM" id="SignalP"/>
    </source>
</evidence>
<evidence type="ECO:0000256" key="5">
    <source>
        <dbReference type="ARBA" id="ARBA00022729"/>
    </source>
</evidence>
<dbReference type="AlphaFoldDB" id="E2J6M9"/>
<organism evidence="13">
    <name type="scientific">Hypothenemus hampei</name>
    <name type="common">Coffee berry borer</name>
    <dbReference type="NCBI Taxonomy" id="57062"/>
    <lineage>
        <taxon>Eukaryota</taxon>
        <taxon>Metazoa</taxon>
        <taxon>Ecdysozoa</taxon>
        <taxon>Arthropoda</taxon>
        <taxon>Hexapoda</taxon>
        <taxon>Insecta</taxon>
        <taxon>Pterygota</taxon>
        <taxon>Neoptera</taxon>
        <taxon>Endopterygota</taxon>
        <taxon>Coleoptera</taxon>
        <taxon>Polyphaga</taxon>
        <taxon>Cucujiformia</taxon>
        <taxon>Curculionidae</taxon>
        <taxon>Scolytinae</taxon>
        <taxon>Hypothenemus</taxon>
    </lineage>
</organism>
<dbReference type="InterPro" id="IPR031158">
    <property type="entry name" value="GH10_AS"/>
</dbReference>
<evidence type="ECO:0000256" key="4">
    <source>
        <dbReference type="ARBA" id="ARBA00022651"/>
    </source>
</evidence>
<dbReference type="PRINTS" id="PR00134">
    <property type="entry name" value="GLHYDRLASE10"/>
</dbReference>